<dbReference type="AlphaFoldDB" id="X1LZF7"/>
<gene>
    <name evidence="1" type="ORF">S03H2_71107</name>
</gene>
<comment type="caution">
    <text evidence="1">The sequence shown here is derived from an EMBL/GenBank/DDBJ whole genome shotgun (WGS) entry which is preliminary data.</text>
</comment>
<feature type="non-terminal residue" evidence="1">
    <location>
        <position position="1"/>
    </location>
</feature>
<sequence>YNKNKIDLNFMILKKKEKDLRFNLILYQT</sequence>
<protein>
    <submittedName>
        <fullName evidence="1">Uncharacterized protein</fullName>
    </submittedName>
</protein>
<proteinExistence type="predicted"/>
<organism evidence="1">
    <name type="scientific">marine sediment metagenome</name>
    <dbReference type="NCBI Taxonomy" id="412755"/>
    <lineage>
        <taxon>unclassified sequences</taxon>
        <taxon>metagenomes</taxon>
        <taxon>ecological metagenomes</taxon>
    </lineage>
</organism>
<evidence type="ECO:0000313" key="1">
    <source>
        <dbReference type="EMBL" id="GAH99478.1"/>
    </source>
</evidence>
<dbReference type="EMBL" id="BARU01047459">
    <property type="protein sequence ID" value="GAH99478.1"/>
    <property type="molecule type" value="Genomic_DNA"/>
</dbReference>
<accession>X1LZF7</accession>
<reference evidence="1" key="1">
    <citation type="journal article" date="2014" name="Front. Microbiol.">
        <title>High frequency of phylogenetically diverse reductive dehalogenase-homologous genes in deep subseafloor sedimentary metagenomes.</title>
        <authorList>
            <person name="Kawai M."/>
            <person name="Futagami T."/>
            <person name="Toyoda A."/>
            <person name="Takaki Y."/>
            <person name="Nishi S."/>
            <person name="Hori S."/>
            <person name="Arai W."/>
            <person name="Tsubouchi T."/>
            <person name="Morono Y."/>
            <person name="Uchiyama I."/>
            <person name="Ito T."/>
            <person name="Fujiyama A."/>
            <person name="Inagaki F."/>
            <person name="Takami H."/>
        </authorList>
    </citation>
    <scope>NUCLEOTIDE SEQUENCE</scope>
    <source>
        <strain evidence="1">Expedition CK06-06</strain>
    </source>
</reference>
<name>X1LZF7_9ZZZZ</name>